<dbReference type="SUPFAM" id="SSF47576">
    <property type="entry name" value="Calponin-homology domain, CH-domain"/>
    <property type="match status" value="2"/>
</dbReference>
<dbReference type="CDD" id="cd21185">
    <property type="entry name" value="CH_jitterbug-like_rpt3"/>
    <property type="match status" value="1"/>
</dbReference>
<dbReference type="PROSITE" id="PS50194">
    <property type="entry name" value="FILAMIN_REPEAT"/>
    <property type="match status" value="1"/>
</dbReference>
<feature type="repeat" description="Filamin" evidence="3">
    <location>
        <begin position="365"/>
        <end position="427"/>
    </location>
</feature>
<dbReference type="Proteomes" id="UP000085678">
    <property type="component" value="Unplaced"/>
</dbReference>
<dbReference type="Gene3D" id="1.10.418.10">
    <property type="entry name" value="Calponin-like domain"/>
    <property type="match status" value="3"/>
</dbReference>
<name>A0A2R2MQU2_LINAN</name>
<dbReference type="GO" id="GO:0051015">
    <property type="term" value="F:actin filament binding"/>
    <property type="evidence" value="ECO:0007669"/>
    <property type="project" value="InterPro"/>
</dbReference>
<dbReference type="InterPro" id="IPR017868">
    <property type="entry name" value="Filamin/ABP280_repeat-like"/>
</dbReference>
<dbReference type="SMART" id="SM00033">
    <property type="entry name" value="CH"/>
    <property type="match status" value="3"/>
</dbReference>
<evidence type="ECO:0000256" key="3">
    <source>
        <dbReference type="PROSITE-ProRule" id="PRU00087"/>
    </source>
</evidence>
<dbReference type="GeneID" id="106166692"/>
<dbReference type="PROSITE" id="PS00019">
    <property type="entry name" value="ACTININ_1"/>
    <property type="match status" value="1"/>
</dbReference>
<protein>
    <submittedName>
        <fullName evidence="6">Filamin-A-like</fullName>
    </submittedName>
</protein>
<dbReference type="InParanoid" id="A0A2R2MQU2"/>
<dbReference type="InterPro" id="IPR036872">
    <property type="entry name" value="CH_dom_sf"/>
</dbReference>
<dbReference type="STRING" id="7574.A0A2R2MQU2"/>
<keyword evidence="5" id="KW-1185">Reference proteome</keyword>
<dbReference type="PROSITE" id="PS50021">
    <property type="entry name" value="CH"/>
    <property type="match status" value="2"/>
</dbReference>
<evidence type="ECO:0000256" key="1">
    <source>
        <dbReference type="ARBA" id="ARBA00022737"/>
    </source>
</evidence>
<keyword evidence="2" id="KW-0009">Actin-binding</keyword>
<organism evidence="5 6">
    <name type="scientific">Lingula anatina</name>
    <name type="common">Brachiopod</name>
    <name type="synonym">Lingula unguis</name>
    <dbReference type="NCBI Taxonomy" id="7574"/>
    <lineage>
        <taxon>Eukaryota</taxon>
        <taxon>Metazoa</taxon>
        <taxon>Spiralia</taxon>
        <taxon>Lophotrochozoa</taxon>
        <taxon>Brachiopoda</taxon>
        <taxon>Linguliformea</taxon>
        <taxon>Lingulata</taxon>
        <taxon>Lingulida</taxon>
        <taxon>Linguloidea</taxon>
        <taxon>Lingulidae</taxon>
        <taxon>Lingula</taxon>
    </lineage>
</organism>
<dbReference type="PANTHER" id="PTHR38537:SF13">
    <property type="entry name" value="JITTERBUG, ISOFORM N"/>
    <property type="match status" value="1"/>
</dbReference>
<dbReference type="FunFam" id="1.10.418.10:FF:000068">
    <property type="entry name" value="Putative Filamin-A"/>
    <property type="match status" value="1"/>
</dbReference>
<evidence type="ECO:0000259" key="4">
    <source>
        <dbReference type="PROSITE" id="PS50021"/>
    </source>
</evidence>
<dbReference type="AlphaFoldDB" id="A0A2R2MQU2"/>
<dbReference type="RefSeq" id="XP_023932624.1">
    <property type="nucleotide sequence ID" value="XM_024076856.1"/>
</dbReference>
<dbReference type="InterPro" id="IPR044801">
    <property type="entry name" value="Filamin"/>
</dbReference>
<evidence type="ECO:0000313" key="6">
    <source>
        <dbReference type="RefSeq" id="XP_023932624.1"/>
    </source>
</evidence>
<feature type="domain" description="Calponin-homology (CH)" evidence="4">
    <location>
        <begin position="29"/>
        <end position="134"/>
    </location>
</feature>
<sequence>MADIGEKARSAEGHAAVGGMGGHDDRWIVIQKTTFTNWVNEQLQVRELSVSDLKTDLGDGVKLGNLVEIIQSRKIGRIVKKPLNQHHYIQNVTLALNAVSEDGVKLVNIGSEDIVNGNLKLILGLIWHLILRYQIGKTKFPPKKLMLSWLQAVIPECNIRNFSSDWNDGIALSALLEYCKPGLFTNWRNLPRYEGSDEDRAYQIRLENCRNAMDVAKKEFGIPMVLRPEDLANPDLDDLSGMTYLSYFMMVDSPGYHATLRDTNKLVGSQLVNNFQSDWADGSVLCKIVTAAGGQVPGGDDDSVTLTQKGIDAAKRLGVEPVLKAEEMTDPEVEHLGVMAYAARLSELKPVAMNNDEKVTIKTDLKLACVGKPTKYKLEILSDDVNFSDVTTEVQGPSGKLPTEVTWNGMVGEGTFTPSEIGQHSIF</sequence>
<reference evidence="6" key="1">
    <citation type="submission" date="2025-08" db="UniProtKB">
        <authorList>
            <consortium name="RefSeq"/>
        </authorList>
    </citation>
    <scope>IDENTIFICATION</scope>
    <source>
        <tissue evidence="6">Gonads</tissue>
    </source>
</reference>
<gene>
    <name evidence="6" type="primary">LOC106166692</name>
</gene>
<proteinExistence type="predicted"/>
<dbReference type="CDD" id="cd21229">
    <property type="entry name" value="CH_jitterbug-like_rpt2"/>
    <property type="match status" value="1"/>
</dbReference>
<accession>A0A2R2MQU2</accession>
<dbReference type="KEGG" id="lak:106166692"/>
<dbReference type="CDD" id="cd21227">
    <property type="entry name" value="CH_jitterbug-like_rpt1"/>
    <property type="match status" value="1"/>
</dbReference>
<dbReference type="PANTHER" id="PTHR38537">
    <property type="entry name" value="JITTERBUG, ISOFORM N"/>
    <property type="match status" value="1"/>
</dbReference>
<evidence type="ECO:0000313" key="5">
    <source>
        <dbReference type="Proteomes" id="UP000085678"/>
    </source>
</evidence>
<keyword evidence="1" id="KW-0677">Repeat</keyword>
<evidence type="ECO:0000256" key="2">
    <source>
        <dbReference type="ARBA" id="ARBA00023203"/>
    </source>
</evidence>
<feature type="domain" description="Calponin-homology (CH)" evidence="4">
    <location>
        <begin position="140"/>
        <end position="253"/>
    </location>
</feature>
<dbReference type="InterPro" id="IPR001589">
    <property type="entry name" value="Actinin_actin-bd_CS"/>
</dbReference>
<dbReference type="GO" id="GO:0030036">
    <property type="term" value="P:actin cytoskeleton organization"/>
    <property type="evidence" value="ECO:0007669"/>
    <property type="project" value="InterPro"/>
</dbReference>
<dbReference type="Pfam" id="PF00307">
    <property type="entry name" value="CH"/>
    <property type="match status" value="3"/>
</dbReference>
<dbReference type="InterPro" id="IPR001715">
    <property type="entry name" value="CH_dom"/>
</dbReference>
<dbReference type="OrthoDB" id="18740at2759"/>